<evidence type="ECO:0000256" key="15">
    <source>
        <dbReference type="ARBA" id="ARBA00075681"/>
    </source>
</evidence>
<feature type="compositionally biased region" description="Polar residues" evidence="17">
    <location>
        <begin position="1"/>
        <end position="10"/>
    </location>
</feature>
<dbReference type="PANTHER" id="PTHR12960:SF0">
    <property type="entry name" value="MRNA EXPORT FACTOR GLE1"/>
    <property type="match status" value="1"/>
</dbReference>
<dbReference type="InterPro" id="IPR012476">
    <property type="entry name" value="GLE1"/>
</dbReference>
<feature type="compositionally biased region" description="Low complexity" evidence="17">
    <location>
        <begin position="136"/>
        <end position="154"/>
    </location>
</feature>
<dbReference type="Pfam" id="PF07817">
    <property type="entry name" value="GLE1"/>
    <property type="match status" value="1"/>
</dbReference>
<dbReference type="AlphaFoldDB" id="A0A2N8U9I8"/>
<keyword evidence="5" id="KW-0509">mRNA transport</keyword>
<proteinExistence type="inferred from homology"/>
<dbReference type="InterPro" id="IPR038506">
    <property type="entry name" value="GLE1-like_sf"/>
</dbReference>
<organism evidence="18 19">
    <name type="scientific">Sporisorium reilianum f. sp. reilianum</name>
    <dbReference type="NCBI Taxonomy" id="72559"/>
    <lineage>
        <taxon>Eukaryota</taxon>
        <taxon>Fungi</taxon>
        <taxon>Dikarya</taxon>
        <taxon>Basidiomycota</taxon>
        <taxon>Ustilaginomycotina</taxon>
        <taxon>Ustilaginomycetes</taxon>
        <taxon>Ustilaginales</taxon>
        <taxon>Ustilaginaceae</taxon>
        <taxon>Sporisorium</taxon>
    </lineage>
</organism>
<evidence type="ECO:0000256" key="10">
    <source>
        <dbReference type="ARBA" id="ARBA00023136"/>
    </source>
</evidence>
<evidence type="ECO:0000256" key="14">
    <source>
        <dbReference type="ARBA" id="ARBA00075092"/>
    </source>
</evidence>
<keyword evidence="9" id="KW-0906">Nuclear pore complex</keyword>
<feature type="region of interest" description="Disordered" evidence="17">
    <location>
        <begin position="284"/>
        <end position="310"/>
    </location>
</feature>
<feature type="compositionally biased region" description="Polar residues" evidence="17">
    <location>
        <begin position="230"/>
        <end position="239"/>
    </location>
</feature>
<keyword evidence="6" id="KW-0653">Protein transport</keyword>
<dbReference type="Gene3D" id="1.25.40.510">
    <property type="entry name" value="GLE1-like"/>
    <property type="match status" value="1"/>
</dbReference>
<keyword evidence="10" id="KW-0472">Membrane</keyword>
<evidence type="ECO:0000256" key="6">
    <source>
        <dbReference type="ARBA" id="ARBA00022927"/>
    </source>
</evidence>
<evidence type="ECO:0000256" key="12">
    <source>
        <dbReference type="ARBA" id="ARBA00026227"/>
    </source>
</evidence>
<evidence type="ECO:0000256" key="7">
    <source>
        <dbReference type="ARBA" id="ARBA00023010"/>
    </source>
</evidence>
<feature type="coiled-coil region" evidence="16">
    <location>
        <begin position="361"/>
        <end position="429"/>
    </location>
</feature>
<dbReference type="GO" id="GO:0000822">
    <property type="term" value="F:inositol hexakisphosphate binding"/>
    <property type="evidence" value="ECO:0007669"/>
    <property type="project" value="TreeGrafter"/>
</dbReference>
<evidence type="ECO:0000256" key="8">
    <source>
        <dbReference type="ARBA" id="ARBA00023054"/>
    </source>
</evidence>
<comment type="subcellular location">
    <subcellularLocation>
        <location evidence="1">Nucleus membrane</location>
        <topology evidence="1">Peripheral membrane protein</topology>
        <orientation evidence="1">Cytoplasmic side</orientation>
    </subcellularLocation>
    <subcellularLocation>
        <location evidence="2">Nucleus</location>
        <location evidence="2">Nuclear pore complex</location>
    </subcellularLocation>
</comment>
<keyword evidence="8 16" id="KW-0175">Coiled coil</keyword>
<evidence type="ECO:0000256" key="13">
    <source>
        <dbReference type="ARBA" id="ARBA00029983"/>
    </source>
</evidence>
<comment type="similarity">
    <text evidence="3">Belongs to the GLE1 family.</text>
</comment>
<gene>
    <name evidence="18" type="ORF">SRS1_10434</name>
</gene>
<evidence type="ECO:0000256" key="5">
    <source>
        <dbReference type="ARBA" id="ARBA00022816"/>
    </source>
</evidence>
<feature type="compositionally biased region" description="Polar residues" evidence="17">
    <location>
        <begin position="32"/>
        <end position="48"/>
    </location>
</feature>
<sequence length="763" mass="83678">MRFTLDSASDVSADEQPLPTVVRKSLPHQQRIADQQNFASSSSSQTPTRKGILRHTSSYSSTTPGTQRRQRFSDDRDDDNYNTQSDLTPRSRAQHASSSPTPFQQRNRRRSATPSFELVGLPAQSPSSSRLGASGPGTSSRQQQGRSSSNSSASLPPWMRLSDRSHRSQAYDYDDDSSDDDHAALSSSDEDDSGQLDASDSDLDEAGGADSDGSSSPQTSPYDQDDSTDSEGATSTQQRRGLGRSKAPRRHGSTSAVKLASVVGDDWEEWNRNSAQLAWFRARTLKRDVVSPGPPSRSRSATSTAPDADVDAVQALLSSLNMRRTQEEAEVKKAFEARNKDLWSGIDASILAAENEARKVAAAETARLEAARKSQEEAERKAAQARQAELDRIEAEKKAAQAAADRRKQEAEAEAAKQKENEAEQAKIRAMGGTGDDIRKAALAEYDEWMAKIRHIKTNVLPTISSNPDLRKQCFAAKRQITPKVGQLTNSRQEITRITQAIAGVLDATKQATASGGGDVYTWILNHLSKCLIRQAEQEVAAKQDTAYPLARVVVWLVLLGHVELADVLMARLCKKCPWVVPVWPGRTKDMDEAAYRKVMGYKSADETTENYSNRMNGITAFYFGILQTVPTAPPGASALEIDKIPLHLRSTTLWRWSVRALTPSTSKVAFLDHPMCPSIWSVFVEIAGSYALKVYGKQMRKLFALLLTQGVQGKKAGWLEHGDDKPYVKAATVRLELLLMDWNASPGQGVIQNATKGVEMDP</sequence>
<feature type="compositionally biased region" description="Low complexity" evidence="17">
    <location>
        <begin position="296"/>
        <end position="307"/>
    </location>
</feature>
<evidence type="ECO:0000256" key="16">
    <source>
        <dbReference type="SAM" id="Coils"/>
    </source>
</evidence>
<evidence type="ECO:0000256" key="11">
    <source>
        <dbReference type="ARBA" id="ARBA00023242"/>
    </source>
</evidence>
<feature type="compositionally biased region" description="Basic residues" evidence="17">
    <location>
        <begin position="241"/>
        <end position="252"/>
    </location>
</feature>
<keyword evidence="7" id="KW-0811">Translocation</keyword>
<dbReference type="GO" id="GO:0005543">
    <property type="term" value="F:phospholipid binding"/>
    <property type="evidence" value="ECO:0007669"/>
    <property type="project" value="TreeGrafter"/>
</dbReference>
<accession>A0A2N8U9I8</accession>
<dbReference type="Proteomes" id="UP000239563">
    <property type="component" value="Chromosome II"/>
</dbReference>
<evidence type="ECO:0000256" key="9">
    <source>
        <dbReference type="ARBA" id="ARBA00023132"/>
    </source>
</evidence>
<dbReference type="GO" id="GO:0005737">
    <property type="term" value="C:cytoplasm"/>
    <property type="evidence" value="ECO:0007669"/>
    <property type="project" value="UniProtKB-ARBA"/>
</dbReference>
<reference evidence="18 19" key="1">
    <citation type="submission" date="2017-02" db="EMBL/GenBank/DDBJ databases">
        <authorList>
            <person name="Peterson S.W."/>
        </authorList>
    </citation>
    <scope>NUCLEOTIDE SEQUENCE [LARGE SCALE GENOMIC DNA]</scope>
    <source>
        <strain evidence="18 19">SRS1_H2-8</strain>
    </source>
</reference>
<protein>
    <recommendedName>
        <fullName evidence="12">mRNA export factor GLE1</fullName>
    </recommendedName>
    <alternativeName>
        <fullName evidence="14">Nuclear pore protein GLE1</fullName>
    </alternativeName>
    <alternativeName>
        <fullName evidence="13">Nucleoporin GLE1</fullName>
    </alternativeName>
    <alternativeName>
        <fullName evidence="15">RNA export factor GLE1</fullName>
    </alternativeName>
</protein>
<dbReference type="FunFam" id="1.25.40.510:FF:000003">
    <property type="entry name" value="Nucleoporin GLE1"/>
    <property type="match status" value="1"/>
</dbReference>
<keyword evidence="11" id="KW-0539">Nucleus</keyword>
<dbReference type="EMBL" id="LT795055">
    <property type="protein sequence ID" value="SJX61390.1"/>
    <property type="molecule type" value="Genomic_DNA"/>
</dbReference>
<evidence type="ECO:0000313" key="18">
    <source>
        <dbReference type="EMBL" id="SJX61390.1"/>
    </source>
</evidence>
<name>A0A2N8U9I8_9BASI</name>
<evidence type="ECO:0000256" key="3">
    <source>
        <dbReference type="ARBA" id="ARBA00011056"/>
    </source>
</evidence>
<feature type="region of interest" description="Disordered" evidence="17">
    <location>
        <begin position="27"/>
        <end position="264"/>
    </location>
</feature>
<dbReference type="GO" id="GO:0031965">
    <property type="term" value="C:nuclear membrane"/>
    <property type="evidence" value="ECO:0007669"/>
    <property type="project" value="UniProtKB-SubCell"/>
</dbReference>
<evidence type="ECO:0000256" key="2">
    <source>
        <dbReference type="ARBA" id="ARBA00004567"/>
    </source>
</evidence>
<feature type="compositionally biased region" description="Acidic residues" evidence="17">
    <location>
        <begin position="188"/>
        <end position="207"/>
    </location>
</feature>
<dbReference type="PANTHER" id="PTHR12960">
    <property type="entry name" value="GLE-1-RELATED"/>
    <property type="match status" value="1"/>
</dbReference>
<dbReference type="GO" id="GO:0016973">
    <property type="term" value="P:poly(A)+ mRNA export from nucleus"/>
    <property type="evidence" value="ECO:0007669"/>
    <property type="project" value="InterPro"/>
</dbReference>
<evidence type="ECO:0000256" key="1">
    <source>
        <dbReference type="ARBA" id="ARBA00004335"/>
    </source>
</evidence>
<dbReference type="GO" id="GO:0031369">
    <property type="term" value="F:translation initiation factor binding"/>
    <property type="evidence" value="ECO:0007669"/>
    <property type="project" value="TreeGrafter"/>
</dbReference>
<evidence type="ECO:0000313" key="19">
    <source>
        <dbReference type="Proteomes" id="UP000239563"/>
    </source>
</evidence>
<dbReference type="GO" id="GO:0015031">
    <property type="term" value="P:protein transport"/>
    <property type="evidence" value="ECO:0007669"/>
    <property type="project" value="UniProtKB-KW"/>
</dbReference>
<evidence type="ECO:0000256" key="4">
    <source>
        <dbReference type="ARBA" id="ARBA00022448"/>
    </source>
</evidence>
<feature type="compositionally biased region" description="Polar residues" evidence="17">
    <location>
        <begin position="55"/>
        <end position="66"/>
    </location>
</feature>
<keyword evidence="4" id="KW-0813">Transport</keyword>
<dbReference type="GO" id="GO:0044614">
    <property type="term" value="C:nuclear pore cytoplasmic filaments"/>
    <property type="evidence" value="ECO:0007669"/>
    <property type="project" value="TreeGrafter"/>
</dbReference>
<feature type="compositionally biased region" description="Polar residues" evidence="17">
    <location>
        <begin position="94"/>
        <end position="105"/>
    </location>
</feature>
<evidence type="ECO:0000256" key="17">
    <source>
        <dbReference type="SAM" id="MobiDB-lite"/>
    </source>
</evidence>
<feature type="region of interest" description="Disordered" evidence="17">
    <location>
        <begin position="1"/>
        <end position="20"/>
    </location>
</feature>